<feature type="coiled-coil region" evidence="13">
    <location>
        <begin position="732"/>
        <end position="759"/>
    </location>
</feature>
<keyword evidence="7 12" id="KW-0862">Zinc</keyword>
<comment type="domain">
    <text evidence="12">Consists of three domains; the N-terminal catalytic domain, the editing domain and the C-terminal C-Ala domain. The editing domain removes incorrectly charged amino acids, while the C-Ala domain, along with tRNA(Ala), serves as a bridge to cooperatively bring together the editing and aminoacylation centers thus stimulating deacylation of misacylated tRNAs.</text>
</comment>
<dbReference type="Pfam" id="PF02272">
    <property type="entry name" value="DHHA1"/>
    <property type="match status" value="1"/>
</dbReference>
<evidence type="ECO:0000256" key="1">
    <source>
        <dbReference type="ARBA" id="ARBA00004496"/>
    </source>
</evidence>
<dbReference type="SUPFAM" id="SSF101353">
    <property type="entry name" value="Putative anticodon-binding domain of alanyl-tRNA synthetase (AlaRS)"/>
    <property type="match status" value="1"/>
</dbReference>
<dbReference type="SUPFAM" id="SSF55186">
    <property type="entry name" value="ThrRS/AlaRS common domain"/>
    <property type="match status" value="1"/>
</dbReference>
<dbReference type="EMBL" id="AALHWI010000015">
    <property type="protein sequence ID" value="ECZ8069309.1"/>
    <property type="molecule type" value="Genomic_DNA"/>
</dbReference>
<evidence type="ECO:0000256" key="11">
    <source>
        <dbReference type="ARBA" id="ARBA00023146"/>
    </source>
</evidence>
<proteinExistence type="inferred from homology"/>
<dbReference type="Gene3D" id="2.40.30.130">
    <property type="match status" value="1"/>
</dbReference>
<dbReference type="InterPro" id="IPR003156">
    <property type="entry name" value="DHHA1_dom"/>
</dbReference>
<dbReference type="Gene3D" id="3.30.980.10">
    <property type="entry name" value="Threonyl-trna Synthetase, Chain A, domain 2"/>
    <property type="match status" value="1"/>
</dbReference>
<keyword evidence="3 12" id="KW-0820">tRNA-binding</keyword>
<evidence type="ECO:0000256" key="5">
    <source>
        <dbReference type="ARBA" id="ARBA00022723"/>
    </source>
</evidence>
<dbReference type="InterPro" id="IPR018164">
    <property type="entry name" value="Ala-tRNA-synth_IIc_N"/>
</dbReference>
<dbReference type="InterPro" id="IPR050058">
    <property type="entry name" value="Ala-tRNA_ligase"/>
</dbReference>
<evidence type="ECO:0000256" key="6">
    <source>
        <dbReference type="ARBA" id="ARBA00022741"/>
    </source>
</evidence>
<gene>
    <name evidence="12 17" type="primary">alaS</name>
    <name evidence="16" type="ORF">D1D77_17735</name>
    <name evidence="15" type="ORF">D1E52_17730</name>
    <name evidence="17" type="ORF">NE17_18875</name>
</gene>
<dbReference type="InterPro" id="IPR012947">
    <property type="entry name" value="tRNA_SAD"/>
</dbReference>
<dbReference type="PRINTS" id="PR00980">
    <property type="entry name" value="TRNASYNTHALA"/>
</dbReference>
<keyword evidence="6 12" id="KW-0547">Nucleotide-binding</keyword>
<dbReference type="SMR" id="A0A5T8WMJ4"/>
<feature type="coiled-coil region" evidence="13">
    <location>
        <begin position="346"/>
        <end position="388"/>
    </location>
</feature>
<accession>A0A5T8WMJ4</accession>
<dbReference type="EC" id="6.1.1.7" evidence="12"/>
<dbReference type="GO" id="GO:0045892">
    <property type="term" value="P:negative regulation of DNA-templated transcription"/>
    <property type="evidence" value="ECO:0007669"/>
    <property type="project" value="TreeGrafter"/>
</dbReference>
<comment type="subcellular location">
    <subcellularLocation>
        <location evidence="1 12">Cytoplasm</location>
    </subcellularLocation>
</comment>
<dbReference type="InterPro" id="IPR002318">
    <property type="entry name" value="Ala-tRNA-lgiase_IIc"/>
</dbReference>
<keyword evidence="9 12" id="KW-0694">RNA-binding</keyword>
<comment type="similarity">
    <text evidence="2 12">Belongs to the class-II aminoacyl-tRNA synthetase family.</text>
</comment>
<dbReference type="Gene3D" id="3.10.310.40">
    <property type="match status" value="1"/>
</dbReference>
<comment type="subunit">
    <text evidence="12">Homotetramer.</text>
</comment>
<protein>
    <recommendedName>
        <fullName evidence="12">Alanine--tRNA ligase</fullName>
        <ecNumber evidence="12">6.1.1.7</ecNumber>
    </recommendedName>
    <alternativeName>
        <fullName evidence="12">Alanyl-tRNA synthetase</fullName>
        <shortName evidence="12">AlaRS</shortName>
    </alternativeName>
</protein>
<evidence type="ECO:0000313" key="15">
    <source>
        <dbReference type="EMBL" id="EBM5893016.1"/>
    </source>
</evidence>
<reference evidence="16" key="1">
    <citation type="submission" date="2018-08" db="EMBL/GenBank/DDBJ databases">
        <authorList>
            <consortium name="PulseNet: The National Subtyping Network for Foodborne Disease Surveillance"/>
            <person name="Tarr C.L."/>
            <person name="Trees E."/>
            <person name="Katz L.S."/>
            <person name="Carleton-Romer H.A."/>
            <person name="Stroika S."/>
            <person name="Kucerova Z."/>
            <person name="Roache K.F."/>
            <person name="Sabol A.L."/>
            <person name="Besser J."/>
            <person name="Gerner-Smidt P."/>
        </authorList>
    </citation>
    <scope>NUCLEOTIDE SEQUENCE</scope>
    <source>
        <strain evidence="17">2013K-0359</strain>
        <strain evidence="15">PNUSAS049162</strain>
        <strain evidence="16">PNUSAS050161</strain>
    </source>
</reference>
<dbReference type="PANTHER" id="PTHR11777:SF9">
    <property type="entry name" value="ALANINE--TRNA LIGASE, CYTOPLASMIC"/>
    <property type="match status" value="1"/>
</dbReference>
<feature type="binding site" evidence="12">
    <location>
        <position position="568"/>
    </location>
    <ligand>
        <name>Zn(2+)</name>
        <dbReference type="ChEBI" id="CHEBI:29105"/>
    </ligand>
</feature>
<dbReference type="FunFam" id="3.30.54.20:FF:000001">
    <property type="entry name" value="Alanine--tRNA ligase"/>
    <property type="match status" value="1"/>
</dbReference>
<keyword evidence="13" id="KW-0175">Coiled coil</keyword>
<evidence type="ECO:0000256" key="4">
    <source>
        <dbReference type="ARBA" id="ARBA00022598"/>
    </source>
</evidence>
<dbReference type="GO" id="GO:0000049">
    <property type="term" value="F:tRNA binding"/>
    <property type="evidence" value="ECO:0007669"/>
    <property type="project" value="UniProtKB-KW"/>
</dbReference>
<dbReference type="FunFam" id="3.10.310.40:FF:000001">
    <property type="entry name" value="Alanine--tRNA ligase"/>
    <property type="match status" value="1"/>
</dbReference>
<dbReference type="Gene3D" id="6.10.250.550">
    <property type="match status" value="1"/>
</dbReference>
<evidence type="ECO:0000256" key="9">
    <source>
        <dbReference type="ARBA" id="ARBA00022884"/>
    </source>
</evidence>
<dbReference type="CDD" id="cd00673">
    <property type="entry name" value="AlaRS_core"/>
    <property type="match status" value="1"/>
</dbReference>
<name>A0A5T8WMJ4_SALER</name>
<comment type="caution">
    <text evidence="16">The sequence shown here is derived from an EMBL/GenBank/DDBJ whole genome shotgun (WGS) entry which is preliminary data.</text>
</comment>
<dbReference type="SMART" id="SM00863">
    <property type="entry name" value="tRNA_SAD"/>
    <property type="match status" value="1"/>
</dbReference>
<dbReference type="GO" id="GO:0005829">
    <property type="term" value="C:cytosol"/>
    <property type="evidence" value="ECO:0007669"/>
    <property type="project" value="TreeGrafter"/>
</dbReference>
<dbReference type="InterPro" id="IPR018163">
    <property type="entry name" value="Thr/Ala-tRNA-synth_IIc_edit"/>
</dbReference>
<dbReference type="InterPro" id="IPR009000">
    <property type="entry name" value="Transl_B-barrel_sf"/>
</dbReference>
<dbReference type="Gene3D" id="3.30.930.10">
    <property type="entry name" value="Bira Bifunctional Protein, Domain 2"/>
    <property type="match status" value="1"/>
</dbReference>
<dbReference type="Pfam" id="PF01411">
    <property type="entry name" value="tRNA-synt_2c"/>
    <property type="match status" value="1"/>
</dbReference>
<dbReference type="GO" id="GO:0002161">
    <property type="term" value="F:aminoacyl-tRNA deacylase activity"/>
    <property type="evidence" value="ECO:0007669"/>
    <property type="project" value="TreeGrafter"/>
</dbReference>
<evidence type="ECO:0000256" key="13">
    <source>
        <dbReference type="SAM" id="Coils"/>
    </source>
</evidence>
<dbReference type="GO" id="GO:0006419">
    <property type="term" value="P:alanyl-tRNA aminoacylation"/>
    <property type="evidence" value="ECO:0007669"/>
    <property type="project" value="UniProtKB-UniRule"/>
</dbReference>
<dbReference type="InterPro" id="IPR045864">
    <property type="entry name" value="aa-tRNA-synth_II/BPL/LPL"/>
</dbReference>
<evidence type="ECO:0000256" key="7">
    <source>
        <dbReference type="ARBA" id="ARBA00022833"/>
    </source>
</evidence>
<evidence type="ECO:0000256" key="8">
    <source>
        <dbReference type="ARBA" id="ARBA00022840"/>
    </source>
</evidence>
<feature type="binding site" evidence="12">
    <location>
        <position position="564"/>
    </location>
    <ligand>
        <name>Zn(2+)</name>
        <dbReference type="ChEBI" id="CHEBI:29105"/>
    </ligand>
</feature>
<dbReference type="Pfam" id="PF07973">
    <property type="entry name" value="tRNA_SAD"/>
    <property type="match status" value="1"/>
</dbReference>
<dbReference type="EMBL" id="AAGDBY010000015">
    <property type="protein sequence ID" value="EBM5893016.1"/>
    <property type="molecule type" value="Genomic_DNA"/>
</dbReference>
<dbReference type="GO" id="GO:0005524">
    <property type="term" value="F:ATP binding"/>
    <property type="evidence" value="ECO:0007669"/>
    <property type="project" value="UniProtKB-UniRule"/>
</dbReference>
<dbReference type="Gene3D" id="3.30.54.20">
    <property type="match status" value="1"/>
</dbReference>
<dbReference type="FunFam" id="3.30.930.10:FF:000004">
    <property type="entry name" value="Alanine--tRNA ligase"/>
    <property type="match status" value="1"/>
</dbReference>
<evidence type="ECO:0000256" key="2">
    <source>
        <dbReference type="ARBA" id="ARBA00008226"/>
    </source>
</evidence>
<dbReference type="FunFam" id="2.40.30.130:FF:000001">
    <property type="entry name" value="Alanine--tRNA ligase"/>
    <property type="match status" value="1"/>
</dbReference>
<keyword evidence="8 12" id="KW-0067">ATP-binding</keyword>
<evidence type="ECO:0000313" key="16">
    <source>
        <dbReference type="EMBL" id="EBN8301444.1"/>
    </source>
</evidence>
<dbReference type="HAMAP" id="MF_00036_B">
    <property type="entry name" value="Ala_tRNA_synth_B"/>
    <property type="match status" value="1"/>
</dbReference>
<feature type="binding site" evidence="12">
    <location>
        <position position="666"/>
    </location>
    <ligand>
        <name>Zn(2+)</name>
        <dbReference type="ChEBI" id="CHEBI:29105"/>
    </ligand>
</feature>
<dbReference type="PROSITE" id="PS50860">
    <property type="entry name" value="AA_TRNA_LIGASE_II_ALA"/>
    <property type="match status" value="1"/>
</dbReference>
<evidence type="ECO:0000256" key="10">
    <source>
        <dbReference type="ARBA" id="ARBA00022917"/>
    </source>
</evidence>
<keyword evidence="5 12" id="KW-0479">Metal-binding</keyword>
<dbReference type="InterPro" id="IPR023033">
    <property type="entry name" value="Ala_tRNA_ligase_euk/bac"/>
</dbReference>
<dbReference type="FunFam" id="3.30.980.10:FF:000004">
    <property type="entry name" value="Alanine--tRNA ligase, cytoplasmic"/>
    <property type="match status" value="1"/>
</dbReference>
<keyword evidence="12" id="KW-0963">Cytoplasm</keyword>
<evidence type="ECO:0000256" key="3">
    <source>
        <dbReference type="ARBA" id="ARBA00022555"/>
    </source>
</evidence>
<evidence type="ECO:0000256" key="12">
    <source>
        <dbReference type="HAMAP-Rule" id="MF_00036"/>
    </source>
</evidence>
<feature type="domain" description="Alanyl-transfer RNA synthetases family profile" evidence="14">
    <location>
        <begin position="3"/>
        <end position="709"/>
    </location>
</feature>
<comment type="function">
    <text evidence="12">Catalyzes the attachment of alanine to tRNA(Ala) in a two-step reaction: alanine is first activated by ATP to form Ala-AMP and then transferred to the acceptor end of tRNA(Ala). Also edits incorrectly charged Ser-tRNA(Ala) and Gly-tRNA(Ala) via its editing domain.</text>
</comment>
<keyword evidence="4 12" id="KW-0436">Ligase</keyword>
<dbReference type="InterPro" id="IPR018162">
    <property type="entry name" value="Ala-tRNA-ligase_IIc_anticod-bd"/>
</dbReference>
<dbReference type="SUPFAM" id="SSF50447">
    <property type="entry name" value="Translation proteins"/>
    <property type="match status" value="1"/>
</dbReference>
<dbReference type="PANTHER" id="PTHR11777">
    <property type="entry name" value="ALANYL-TRNA SYNTHETASE"/>
    <property type="match status" value="1"/>
</dbReference>
<keyword evidence="10 12" id="KW-0648">Protein biosynthesis</keyword>
<dbReference type="GO" id="GO:0004813">
    <property type="term" value="F:alanine-tRNA ligase activity"/>
    <property type="evidence" value="ECO:0007669"/>
    <property type="project" value="UniProtKB-UniRule"/>
</dbReference>
<keyword evidence="11 12" id="KW-0030">Aminoacyl-tRNA synthetase</keyword>
<sequence>MSKSTAEIRQAFLDFFHSKGHQVVASSSLVPNNDPTLLFTNAGMNQFKDVFLGLDKRNYSRATTSQRCVRAGGKHNDLENVGYTARHHTFFEMLGNFSFGDYFKHDAIQFAWELLTGENWFALPKERLWVTVYETDDEAYGIWEKEVGIPRERIIRIGDNKGAPYASDNFWQMGDTGPCGPCTEIFYDHGDHIWGGPPGSPEEDGDRYIEIWNIVFMQFNRQADGTMEPLPKPSVDTGMGLERIAAVLQHVNSNYEIDLFRTLIEAVAKVTGATDLSNKSLRVIADHIRSCAFLVADGVLPSNENRGYVLRRIIRRAVRHGNMLGAKETFFYKLVGPLIEVMGSAGEELKRQQAQVEQVLKTEEEQFARTLERGLALLDEELAKLQGDTLDGETAFRLYDTYGFPVDLTADVCRERDIKVDEAGFETAMEEQRRRAREASGFGADYNAMIRVDSASEFKGYDHLELNGKVTALFVNGKAVEAINAGQEAVVVLDQTPFYAESGGQVGDKGELKGVGFTFAVNDTQKYGQAIGHLGKLSAGALKVGDVVQADVDEARRARIRLNHSATHLMHAALRQVLGAHVAQKGSLVSDKVLRFDFSHNEAMKPSEIREVEDLVNAQIRRNLPIETHIMELEAAKAKGAMALFGEKYDERVRVLSMGDFSTELCGGTHARRTGDIGLFRIISESGTAAGVRRIEAVTGEGAMATVHAQSDRLNDIAHLLKGDSQNLGDKVRAVLERSRQLEKELQQLKDQAAAQESASLSSKAVDLNGVKLLVSELAGVEPKMLRTMVDDLKNQLGSTVIVLATVVEGKVSLIAGVSKDVTGRVKAGELIGMVAQQVGGKGGGRPDMAQAGGTDAAALPAALASVQDWVSAKLQ</sequence>
<dbReference type="GO" id="GO:0008270">
    <property type="term" value="F:zinc ion binding"/>
    <property type="evidence" value="ECO:0007669"/>
    <property type="project" value="UniProtKB-UniRule"/>
</dbReference>
<feature type="binding site" evidence="12">
    <location>
        <position position="670"/>
    </location>
    <ligand>
        <name>Zn(2+)</name>
        <dbReference type="ChEBI" id="CHEBI:29105"/>
    </ligand>
</feature>
<evidence type="ECO:0000259" key="14">
    <source>
        <dbReference type="PROSITE" id="PS50860"/>
    </source>
</evidence>
<organism evidence="16">
    <name type="scientific">Salmonella enterica</name>
    <name type="common">Salmonella choleraesuis</name>
    <dbReference type="NCBI Taxonomy" id="28901"/>
    <lineage>
        <taxon>Bacteria</taxon>
        <taxon>Pseudomonadati</taxon>
        <taxon>Pseudomonadota</taxon>
        <taxon>Gammaproteobacteria</taxon>
        <taxon>Enterobacterales</taxon>
        <taxon>Enterobacteriaceae</taxon>
        <taxon>Salmonella</taxon>
    </lineage>
</organism>
<dbReference type="EMBL" id="AAGGXD010000039">
    <property type="protein sequence ID" value="EBN8301444.1"/>
    <property type="molecule type" value="Genomic_DNA"/>
</dbReference>
<dbReference type="SUPFAM" id="SSF55681">
    <property type="entry name" value="Class II aaRS and biotin synthetases"/>
    <property type="match status" value="1"/>
</dbReference>
<comment type="cofactor">
    <cofactor evidence="12">
        <name>Zn(2+)</name>
        <dbReference type="ChEBI" id="CHEBI:29105"/>
    </cofactor>
    <text evidence="12">Binds 1 zinc ion per subunit.</text>
</comment>
<dbReference type="AlphaFoldDB" id="A0A5T8WMJ4"/>
<comment type="catalytic activity">
    <reaction evidence="12">
        <text>tRNA(Ala) + L-alanine + ATP = L-alanyl-tRNA(Ala) + AMP + diphosphate</text>
        <dbReference type="Rhea" id="RHEA:12540"/>
        <dbReference type="Rhea" id="RHEA-COMP:9657"/>
        <dbReference type="Rhea" id="RHEA-COMP:9923"/>
        <dbReference type="ChEBI" id="CHEBI:30616"/>
        <dbReference type="ChEBI" id="CHEBI:33019"/>
        <dbReference type="ChEBI" id="CHEBI:57972"/>
        <dbReference type="ChEBI" id="CHEBI:78442"/>
        <dbReference type="ChEBI" id="CHEBI:78497"/>
        <dbReference type="ChEBI" id="CHEBI:456215"/>
        <dbReference type="EC" id="6.1.1.7"/>
    </reaction>
</comment>
<evidence type="ECO:0000313" key="17">
    <source>
        <dbReference type="EMBL" id="ECZ8069309.1"/>
    </source>
</evidence>
<dbReference type="NCBIfam" id="TIGR00344">
    <property type="entry name" value="alaS"/>
    <property type="match status" value="1"/>
</dbReference>
<dbReference type="InterPro" id="IPR018165">
    <property type="entry name" value="Ala-tRNA-synth_IIc_core"/>
</dbReference>